<accession>A0AAV4WWE3</accession>
<reference evidence="1 2" key="1">
    <citation type="submission" date="2021-06" db="EMBL/GenBank/DDBJ databases">
        <title>Caerostris darwini draft genome.</title>
        <authorList>
            <person name="Kono N."/>
            <person name="Arakawa K."/>
        </authorList>
    </citation>
    <scope>NUCLEOTIDE SEQUENCE [LARGE SCALE GENOMIC DNA]</scope>
</reference>
<organism evidence="1 2">
    <name type="scientific">Caerostris darwini</name>
    <dbReference type="NCBI Taxonomy" id="1538125"/>
    <lineage>
        <taxon>Eukaryota</taxon>
        <taxon>Metazoa</taxon>
        <taxon>Ecdysozoa</taxon>
        <taxon>Arthropoda</taxon>
        <taxon>Chelicerata</taxon>
        <taxon>Arachnida</taxon>
        <taxon>Araneae</taxon>
        <taxon>Araneomorphae</taxon>
        <taxon>Entelegynae</taxon>
        <taxon>Araneoidea</taxon>
        <taxon>Araneidae</taxon>
        <taxon>Caerostris</taxon>
    </lineage>
</organism>
<sequence length="123" mass="14376">MDLSIIFLAGLIKGQTNERSYLLNSFRVAGTIENIFPSEGQWMMFSSKWKRDEVTLDVGLEGGKAYVMGVERVIRIMRRVFNLRDLDSKSHKWQLKIIALILEIKKRLELEQKVCSFVFYTEI</sequence>
<protein>
    <submittedName>
        <fullName evidence="1">Uncharacterized protein</fullName>
    </submittedName>
</protein>
<feature type="non-terminal residue" evidence="1">
    <location>
        <position position="123"/>
    </location>
</feature>
<proteinExistence type="predicted"/>
<dbReference type="Proteomes" id="UP001054837">
    <property type="component" value="Unassembled WGS sequence"/>
</dbReference>
<name>A0AAV4WWE3_9ARAC</name>
<evidence type="ECO:0000313" key="1">
    <source>
        <dbReference type="EMBL" id="GIY87217.1"/>
    </source>
</evidence>
<dbReference type="AlphaFoldDB" id="A0AAV4WWE3"/>
<gene>
    <name evidence="1" type="ORF">CDAR_610871</name>
</gene>
<dbReference type="EMBL" id="BPLQ01015317">
    <property type="protein sequence ID" value="GIY87217.1"/>
    <property type="molecule type" value="Genomic_DNA"/>
</dbReference>
<keyword evidence="2" id="KW-1185">Reference proteome</keyword>
<evidence type="ECO:0000313" key="2">
    <source>
        <dbReference type="Proteomes" id="UP001054837"/>
    </source>
</evidence>
<comment type="caution">
    <text evidence="1">The sequence shown here is derived from an EMBL/GenBank/DDBJ whole genome shotgun (WGS) entry which is preliminary data.</text>
</comment>